<dbReference type="Pfam" id="PF07714">
    <property type="entry name" value="PK_Tyr_Ser-Thr"/>
    <property type="match status" value="1"/>
</dbReference>
<evidence type="ECO:0000259" key="2">
    <source>
        <dbReference type="PROSITE" id="PS50011"/>
    </source>
</evidence>
<dbReference type="InterPro" id="IPR001245">
    <property type="entry name" value="Ser-Thr/Tyr_kinase_cat_dom"/>
</dbReference>
<dbReference type="PANTHER" id="PTHR24416">
    <property type="entry name" value="TYROSINE-PROTEIN KINASE RECEPTOR"/>
    <property type="match status" value="1"/>
</dbReference>
<dbReference type="GO" id="GO:0004714">
    <property type="term" value="F:transmembrane receptor protein tyrosine kinase activity"/>
    <property type="evidence" value="ECO:0007669"/>
    <property type="project" value="TreeGrafter"/>
</dbReference>
<feature type="region of interest" description="Disordered" evidence="1">
    <location>
        <begin position="515"/>
        <end position="544"/>
    </location>
</feature>
<dbReference type="OrthoDB" id="4062651at2759"/>
<evidence type="ECO:0000256" key="1">
    <source>
        <dbReference type="SAM" id="MobiDB-lite"/>
    </source>
</evidence>
<dbReference type="GO" id="GO:0043235">
    <property type="term" value="C:receptor complex"/>
    <property type="evidence" value="ECO:0007669"/>
    <property type="project" value="TreeGrafter"/>
</dbReference>
<dbReference type="InterPro" id="IPR050122">
    <property type="entry name" value="RTK"/>
</dbReference>
<dbReference type="Proteomes" id="UP000663825">
    <property type="component" value="Unassembled WGS sequence"/>
</dbReference>
<feature type="region of interest" description="Disordered" evidence="1">
    <location>
        <begin position="360"/>
        <end position="404"/>
    </location>
</feature>
<dbReference type="Gene3D" id="1.10.510.10">
    <property type="entry name" value="Transferase(Phosphotransferase) domain 1"/>
    <property type="match status" value="1"/>
</dbReference>
<proteinExistence type="predicted"/>
<feature type="compositionally biased region" description="Polar residues" evidence="1">
    <location>
        <begin position="516"/>
        <end position="544"/>
    </location>
</feature>
<evidence type="ECO:0000313" key="3">
    <source>
        <dbReference type="EMBL" id="CAF3355959.1"/>
    </source>
</evidence>
<gene>
    <name evidence="3" type="ORF">LUA448_LOCUS13499</name>
    <name evidence="4" type="ORF">TIS948_LOCUS32844</name>
</gene>
<comment type="caution">
    <text evidence="4">The sequence shown here is derived from an EMBL/GenBank/DDBJ whole genome shotgun (WGS) entry which is preliminary data.</text>
</comment>
<feature type="compositionally biased region" description="Basic and acidic residues" evidence="1">
    <location>
        <begin position="370"/>
        <end position="380"/>
    </location>
</feature>
<dbReference type="InterPro" id="IPR011009">
    <property type="entry name" value="Kinase-like_dom_sf"/>
</dbReference>
<feature type="domain" description="Protein kinase" evidence="2">
    <location>
        <begin position="22"/>
        <end position="282"/>
    </location>
</feature>
<organism evidence="4 5">
    <name type="scientific">Rotaria socialis</name>
    <dbReference type="NCBI Taxonomy" id="392032"/>
    <lineage>
        <taxon>Eukaryota</taxon>
        <taxon>Metazoa</taxon>
        <taxon>Spiralia</taxon>
        <taxon>Gnathifera</taxon>
        <taxon>Rotifera</taxon>
        <taxon>Eurotatoria</taxon>
        <taxon>Bdelloidea</taxon>
        <taxon>Philodinida</taxon>
        <taxon>Philodinidae</taxon>
        <taxon>Rotaria</taxon>
    </lineage>
</organism>
<evidence type="ECO:0000313" key="5">
    <source>
        <dbReference type="Proteomes" id="UP000663825"/>
    </source>
</evidence>
<dbReference type="Proteomes" id="UP000663833">
    <property type="component" value="Unassembled WGS sequence"/>
</dbReference>
<name>A0A818EUT1_9BILA</name>
<dbReference type="PRINTS" id="PR00109">
    <property type="entry name" value="TYRKINASE"/>
</dbReference>
<accession>A0A818EUT1</accession>
<sequence>MNNRTSVATLQRQSTYELGREIQKGEKITGGFGKTFYKATWLNGENLPIVLLEMKGNKVEVEALLYITLHHPHIIKTYGLVNPNDQLIGSDSVLLLQEYAKDGDIARLLSAQHFIPSQYVLIEIFIQISSAMIYLAENDIIHGDLACRNALVFKSDPHDPKKNLIKLIDFGLTHNELFASDIEINIPVRYAAPEILRSRGRSNYSERSDVYSFAVLMWEACSFGRMPYSEIYDDEEVCKQKLHGKILTRPDKCDPNLWKLMIVCWNDRFHDRPTFNMIHKQLESIQNVQPSSSSLLSNSMLLSSSSSIVEKHPCLFAIIYEHCHDCHLPYTDYDSHLDSCREKILRCFLNSKQHPVIRQLSGRSTSFDDSENRSRRENTRRSMQFDSNSSLSSRPNTIQNRKSSDIHMVPLDDNKSTIHRTKSDIQENLSNFSTIIQVPCEICNRPIVGSQYQTHLKQCNENDRRRLVNKRRQIELSKITVKVECLFCRQRCSLNESENHQNKCSFNPKHIPDVSDIQSTGRRTSIPNDISSTPSFQTDHLSGNTSDQIHIPFDDTRKNSFHNNNQQLSCFQKFLSCLQSFFNKHQLT</sequence>
<dbReference type="EMBL" id="CAJNXB010006047">
    <property type="protein sequence ID" value="CAF3463920.1"/>
    <property type="molecule type" value="Genomic_DNA"/>
</dbReference>
<dbReference type="GO" id="GO:0005524">
    <property type="term" value="F:ATP binding"/>
    <property type="evidence" value="ECO:0007669"/>
    <property type="project" value="InterPro"/>
</dbReference>
<dbReference type="GO" id="GO:0005886">
    <property type="term" value="C:plasma membrane"/>
    <property type="evidence" value="ECO:0007669"/>
    <property type="project" value="TreeGrafter"/>
</dbReference>
<feature type="compositionally biased region" description="Polar residues" evidence="1">
    <location>
        <begin position="384"/>
        <end position="401"/>
    </location>
</feature>
<protein>
    <recommendedName>
        <fullName evidence="2">Protein kinase domain-containing protein</fullName>
    </recommendedName>
</protein>
<dbReference type="PROSITE" id="PS50011">
    <property type="entry name" value="PROTEIN_KINASE_DOM"/>
    <property type="match status" value="1"/>
</dbReference>
<dbReference type="PANTHER" id="PTHR24416:SF611">
    <property type="entry name" value="TYROSINE-PROTEIN KINASE TRANSMEMBRANE RECEPTOR ROR"/>
    <property type="match status" value="1"/>
</dbReference>
<evidence type="ECO:0000313" key="4">
    <source>
        <dbReference type="EMBL" id="CAF3463920.1"/>
    </source>
</evidence>
<dbReference type="InterPro" id="IPR000719">
    <property type="entry name" value="Prot_kinase_dom"/>
</dbReference>
<dbReference type="SUPFAM" id="SSF56112">
    <property type="entry name" value="Protein kinase-like (PK-like)"/>
    <property type="match status" value="1"/>
</dbReference>
<dbReference type="GO" id="GO:0007169">
    <property type="term" value="P:cell surface receptor protein tyrosine kinase signaling pathway"/>
    <property type="evidence" value="ECO:0007669"/>
    <property type="project" value="TreeGrafter"/>
</dbReference>
<dbReference type="AlphaFoldDB" id="A0A818EUT1"/>
<dbReference type="EMBL" id="CAJNYD010001631">
    <property type="protein sequence ID" value="CAF3355959.1"/>
    <property type="molecule type" value="Genomic_DNA"/>
</dbReference>
<reference evidence="4" key="1">
    <citation type="submission" date="2021-02" db="EMBL/GenBank/DDBJ databases">
        <authorList>
            <person name="Nowell W R."/>
        </authorList>
    </citation>
    <scope>NUCLEOTIDE SEQUENCE</scope>
</reference>